<dbReference type="InterPro" id="IPR010721">
    <property type="entry name" value="UstE-like"/>
</dbReference>
<name>A0A0G4PQF4_PENC3</name>
<keyword evidence="2" id="KW-0479">Metal-binding</keyword>
<dbReference type="SMART" id="SM00066">
    <property type="entry name" value="GAL4"/>
    <property type="match status" value="1"/>
</dbReference>
<evidence type="ECO:0000256" key="8">
    <source>
        <dbReference type="SAM" id="Phobius"/>
    </source>
</evidence>
<dbReference type="CDD" id="cd12148">
    <property type="entry name" value="fungal_TF_MHR"/>
    <property type="match status" value="1"/>
</dbReference>
<keyword evidence="8" id="KW-0812">Transmembrane</keyword>
<dbReference type="Pfam" id="PF04082">
    <property type="entry name" value="Fungal_trans"/>
    <property type="match status" value="1"/>
</dbReference>
<evidence type="ECO:0000313" key="11">
    <source>
        <dbReference type="Proteomes" id="UP000053732"/>
    </source>
</evidence>
<reference evidence="10 11" key="1">
    <citation type="journal article" date="2014" name="Nat. Commun.">
        <title>Multiple recent horizontal transfers of a large genomic region in cheese making fungi.</title>
        <authorList>
            <person name="Cheeseman K."/>
            <person name="Ropars J."/>
            <person name="Renault P."/>
            <person name="Dupont J."/>
            <person name="Gouzy J."/>
            <person name="Branca A."/>
            <person name="Abraham A.L."/>
            <person name="Ceppi M."/>
            <person name="Conseiller E."/>
            <person name="Debuchy R."/>
            <person name="Malagnac F."/>
            <person name="Goarin A."/>
            <person name="Silar P."/>
            <person name="Lacoste S."/>
            <person name="Sallet E."/>
            <person name="Bensimon A."/>
            <person name="Giraud T."/>
            <person name="Brygoo Y."/>
        </authorList>
    </citation>
    <scope>NUCLEOTIDE SEQUENCE [LARGE SCALE GENOMIC DNA]</scope>
    <source>
        <strain evidence="11">FM 013</strain>
    </source>
</reference>
<feature type="region of interest" description="Disordered" evidence="7">
    <location>
        <begin position="470"/>
        <end position="492"/>
    </location>
</feature>
<keyword evidence="6" id="KW-0539">Nucleus</keyword>
<keyword evidence="4" id="KW-0238">DNA-binding</keyword>
<evidence type="ECO:0000259" key="9">
    <source>
        <dbReference type="PROSITE" id="PS50048"/>
    </source>
</evidence>
<dbReference type="InterPro" id="IPR050613">
    <property type="entry name" value="Sec_Metabolite_Reg"/>
</dbReference>
<gene>
    <name evidence="10" type="ORF">PCAMFM013_S027g000062</name>
</gene>
<dbReference type="EMBL" id="HG793160">
    <property type="protein sequence ID" value="CRL28373.1"/>
    <property type="molecule type" value="Genomic_DNA"/>
</dbReference>
<dbReference type="SMART" id="SM00906">
    <property type="entry name" value="Fungal_trans"/>
    <property type="match status" value="1"/>
</dbReference>
<dbReference type="CDD" id="cd00067">
    <property type="entry name" value="GAL4"/>
    <property type="match status" value="1"/>
</dbReference>
<dbReference type="PANTHER" id="PTHR31001">
    <property type="entry name" value="UNCHARACTERIZED TRANSCRIPTIONAL REGULATORY PROTEIN"/>
    <property type="match status" value="1"/>
</dbReference>
<dbReference type="GO" id="GO:0003677">
    <property type="term" value="F:DNA binding"/>
    <property type="evidence" value="ECO:0007669"/>
    <property type="project" value="UniProtKB-KW"/>
</dbReference>
<dbReference type="AlphaFoldDB" id="A0A0G4PQF4"/>
<keyword evidence="3" id="KW-0805">Transcription regulation</keyword>
<dbReference type="InterPro" id="IPR007219">
    <property type="entry name" value="XnlR_reg_dom"/>
</dbReference>
<dbReference type="InterPro" id="IPR036864">
    <property type="entry name" value="Zn2-C6_fun-type_DNA-bd_sf"/>
</dbReference>
<dbReference type="Pfam" id="PF06966">
    <property type="entry name" value="DUF1295"/>
    <property type="match status" value="1"/>
</dbReference>
<dbReference type="GO" id="GO:0008270">
    <property type="term" value="F:zinc ion binding"/>
    <property type="evidence" value="ECO:0007669"/>
    <property type="project" value="InterPro"/>
</dbReference>
<keyword evidence="8" id="KW-0472">Membrane</keyword>
<dbReference type="Gene3D" id="4.10.240.10">
    <property type="entry name" value="Zn(2)-C6 fungal-type DNA-binding domain"/>
    <property type="match status" value="1"/>
</dbReference>
<accession>A0A0G4PQF4</accession>
<keyword evidence="11" id="KW-1185">Reference proteome</keyword>
<feature type="transmembrane region" description="Helical" evidence="8">
    <location>
        <begin position="201"/>
        <end position="220"/>
    </location>
</feature>
<comment type="subcellular location">
    <subcellularLocation>
        <location evidence="1">Nucleus</location>
    </subcellularLocation>
</comment>
<organism evidence="10 11">
    <name type="scientific">Penicillium camemberti (strain FM 013)</name>
    <dbReference type="NCBI Taxonomy" id="1429867"/>
    <lineage>
        <taxon>Eukaryota</taxon>
        <taxon>Fungi</taxon>
        <taxon>Dikarya</taxon>
        <taxon>Ascomycota</taxon>
        <taxon>Pezizomycotina</taxon>
        <taxon>Eurotiomycetes</taxon>
        <taxon>Eurotiomycetidae</taxon>
        <taxon>Eurotiales</taxon>
        <taxon>Aspergillaceae</taxon>
        <taxon>Penicillium</taxon>
    </lineage>
</organism>
<dbReference type="Pfam" id="PF00172">
    <property type="entry name" value="Zn_clus"/>
    <property type="match status" value="1"/>
</dbReference>
<feature type="transmembrane region" description="Helical" evidence="8">
    <location>
        <begin position="98"/>
        <end position="121"/>
    </location>
</feature>
<protein>
    <submittedName>
        <fullName evidence="10">Fungal transcriptional regulatory protein, N-terminal</fullName>
    </submittedName>
</protein>
<feature type="transmembrane region" description="Helical" evidence="8">
    <location>
        <begin position="141"/>
        <end position="159"/>
    </location>
</feature>
<feature type="compositionally biased region" description="Polar residues" evidence="7">
    <location>
        <begin position="387"/>
        <end position="399"/>
    </location>
</feature>
<dbReference type="SUPFAM" id="SSF57701">
    <property type="entry name" value="Zn2/Cys6 DNA-binding domain"/>
    <property type="match status" value="1"/>
</dbReference>
<dbReference type="PROSITE" id="PS50244">
    <property type="entry name" value="S5A_REDUCTASE"/>
    <property type="match status" value="1"/>
</dbReference>
<dbReference type="GO" id="GO:0005634">
    <property type="term" value="C:nucleus"/>
    <property type="evidence" value="ECO:0007669"/>
    <property type="project" value="UniProtKB-SubCell"/>
</dbReference>
<feature type="region of interest" description="Disordered" evidence="7">
    <location>
        <begin position="373"/>
        <end position="418"/>
    </location>
</feature>
<evidence type="ECO:0000256" key="7">
    <source>
        <dbReference type="SAM" id="MobiDB-lite"/>
    </source>
</evidence>
<dbReference type="Proteomes" id="UP000053732">
    <property type="component" value="Unassembled WGS sequence"/>
</dbReference>
<dbReference type="STRING" id="1429867.A0A0G4PQF4"/>
<evidence type="ECO:0000313" key="10">
    <source>
        <dbReference type="EMBL" id="CRL28373.1"/>
    </source>
</evidence>
<dbReference type="InterPro" id="IPR001138">
    <property type="entry name" value="Zn2Cys6_DnaBD"/>
</dbReference>
<keyword evidence="8" id="KW-1133">Transmembrane helix</keyword>
<proteinExistence type="predicted"/>
<evidence type="ECO:0000256" key="4">
    <source>
        <dbReference type="ARBA" id="ARBA00023125"/>
    </source>
</evidence>
<feature type="domain" description="Zn(2)-C6 fungal-type" evidence="9">
    <location>
        <begin position="300"/>
        <end position="329"/>
    </location>
</feature>
<keyword evidence="5" id="KW-0804">Transcription</keyword>
<sequence>MADKKLKDNLSRVKAPSPLGKSIFVGLRLTDAVWQYAFLYRGWASQLVQRFGGTSLQVLHASSGRLNPYYQLLVVMALGSGLKQAIHMALISEQELSSGLGFGIGLFNTVFNSTNILLSVWSLTSQSPSSDDGSLRIQSTASVAIGVCAYTVGILTELISELQRRRFKKDPNNKGKPYGGGLFSLATNVNYGAYTLWRAGFALATGSWAWGLFNFSFFFYDFATRGVPVLDEYCTQRQTPGGTNVMEQIIARNYILELQNILNSPEFQGSNHDAYQMVQPANPVNSNLPREGVSTLINRSCNACNRRKVRCNKKSPCDNCLRLGFECDFPPPGRKARTRPTKSSKAELISRLSLLEREVQKLGAQKVAADIPVDSLEDQDIDKSPESSRTAPSWPSKTPTRVEAEAEEEGTGIHGGQIVPELDPSTSESTLGHQFGRLVIDRSNGTSRYVDHRVLTDLGDQIKELRDAFECPLSPTPSSEEEDTLSPDSTAAYSESHSPFIFGYRSSLSSLHEYRPSPTISHLLLNVFEENIAPIIMIIHKPALRSLIQTSWTNNEELDKSSEALLFSVYFAAVSSMTPEQCLIQLGEDHAVVVKRYRFAVEQALARAGFFHTHKLLVLQAAVLFLTCACNPKDTQFVWTMIAVVTRLGLGLGLHRDGTHFGLSPYETEMRRRVWWYIYLLDVQSCEFQATSPQIREGDYDTRLPLNINDEDLSPHSVDTPQERIGFTEMTLTLVRCEILISRRKSMQMTCLGPDGPNVLFKNRNLAIDESKRLLDERYLQFCDLSIPIHWVAATITRVALARLWLVSHFSLLTAQGFEANNWPDRCEVLILTAIEVLEFVYLLETNVNTAKWSWLFQGYVQWQVFAFVLSELCVRPGSSLSDRAWAAVDRVWQRWNATRTHKDGLIMRSLERLMKRASASRTRQLIGSELAPPIESNLAEIEIADPAMMDQLEDLPEDLMAMDAASLDLFRDVVTNWVL</sequence>
<evidence type="ECO:0000256" key="2">
    <source>
        <dbReference type="ARBA" id="ARBA00022723"/>
    </source>
</evidence>
<evidence type="ECO:0000256" key="6">
    <source>
        <dbReference type="ARBA" id="ARBA00023242"/>
    </source>
</evidence>
<evidence type="ECO:0000256" key="1">
    <source>
        <dbReference type="ARBA" id="ARBA00004123"/>
    </source>
</evidence>
<dbReference type="Gene3D" id="1.20.120.1630">
    <property type="match status" value="1"/>
</dbReference>
<dbReference type="GO" id="GO:0006351">
    <property type="term" value="P:DNA-templated transcription"/>
    <property type="evidence" value="ECO:0007669"/>
    <property type="project" value="InterPro"/>
</dbReference>
<evidence type="ECO:0000256" key="5">
    <source>
        <dbReference type="ARBA" id="ARBA00023163"/>
    </source>
</evidence>
<evidence type="ECO:0000256" key="3">
    <source>
        <dbReference type="ARBA" id="ARBA00023015"/>
    </source>
</evidence>
<dbReference type="GO" id="GO:0000981">
    <property type="term" value="F:DNA-binding transcription factor activity, RNA polymerase II-specific"/>
    <property type="evidence" value="ECO:0007669"/>
    <property type="project" value="InterPro"/>
</dbReference>
<dbReference type="PANTHER" id="PTHR31001:SF50">
    <property type="entry name" value="ZN(II)2CYS6 TRANSCRIPTION FACTOR (EUROFUNG)"/>
    <property type="match status" value="1"/>
</dbReference>
<dbReference type="PROSITE" id="PS50048">
    <property type="entry name" value="ZN2_CY6_FUNGAL_2"/>
    <property type="match status" value="1"/>
</dbReference>